<feature type="chain" id="PRO_5047093490" evidence="1">
    <location>
        <begin position="26"/>
        <end position="167"/>
    </location>
</feature>
<keyword evidence="1" id="KW-0732">Signal</keyword>
<dbReference type="Proteomes" id="UP001610334">
    <property type="component" value="Unassembled WGS sequence"/>
</dbReference>
<accession>A0ABR4GTX8</accession>
<evidence type="ECO:0000256" key="1">
    <source>
        <dbReference type="SAM" id="SignalP"/>
    </source>
</evidence>
<protein>
    <submittedName>
        <fullName evidence="2">Uncharacterized protein</fullName>
    </submittedName>
</protein>
<gene>
    <name evidence="2" type="ORF">BJX63DRAFT_415011</name>
</gene>
<evidence type="ECO:0000313" key="3">
    <source>
        <dbReference type="Proteomes" id="UP001610334"/>
    </source>
</evidence>
<sequence length="167" mass="17812">MISAIFSIFLGYLSLSPLIASPAMAGQGVPGTANTALRNASSATAGQDPPNTGKTRCPIDISTMTAQERLDFGNTIPITSSSIATHMGWPASGGVWVLHPTQAQVEELKGFTTTDTEEYCQALARVGATFYSDPNQCEEARIVMEDMRNYEAHLKAQNEGQSQQPSA</sequence>
<name>A0ABR4GTX8_9EURO</name>
<dbReference type="EMBL" id="JBFXLT010000180">
    <property type="protein sequence ID" value="KAL2802476.1"/>
    <property type="molecule type" value="Genomic_DNA"/>
</dbReference>
<keyword evidence="3" id="KW-1185">Reference proteome</keyword>
<organism evidence="2 3">
    <name type="scientific">Aspergillus granulosus</name>
    <dbReference type="NCBI Taxonomy" id="176169"/>
    <lineage>
        <taxon>Eukaryota</taxon>
        <taxon>Fungi</taxon>
        <taxon>Dikarya</taxon>
        <taxon>Ascomycota</taxon>
        <taxon>Pezizomycotina</taxon>
        <taxon>Eurotiomycetes</taxon>
        <taxon>Eurotiomycetidae</taxon>
        <taxon>Eurotiales</taxon>
        <taxon>Aspergillaceae</taxon>
        <taxon>Aspergillus</taxon>
        <taxon>Aspergillus subgen. Nidulantes</taxon>
    </lineage>
</organism>
<proteinExistence type="predicted"/>
<evidence type="ECO:0000313" key="2">
    <source>
        <dbReference type="EMBL" id="KAL2802476.1"/>
    </source>
</evidence>
<reference evidence="2 3" key="1">
    <citation type="submission" date="2024-07" db="EMBL/GenBank/DDBJ databases">
        <title>Section-level genome sequencing and comparative genomics of Aspergillus sections Usti and Cavernicolus.</title>
        <authorList>
            <consortium name="Lawrence Berkeley National Laboratory"/>
            <person name="Nybo J.L."/>
            <person name="Vesth T.C."/>
            <person name="Theobald S."/>
            <person name="Frisvad J.C."/>
            <person name="Larsen T.O."/>
            <person name="Kjaerboelling I."/>
            <person name="Rothschild-Mancinelli K."/>
            <person name="Lyhne E.K."/>
            <person name="Kogle M.E."/>
            <person name="Barry K."/>
            <person name="Clum A."/>
            <person name="Na H."/>
            <person name="Ledsgaard L."/>
            <person name="Lin J."/>
            <person name="Lipzen A."/>
            <person name="Kuo A."/>
            <person name="Riley R."/>
            <person name="Mondo S."/>
            <person name="Labutti K."/>
            <person name="Haridas S."/>
            <person name="Pangalinan J."/>
            <person name="Salamov A.A."/>
            <person name="Simmons B.A."/>
            <person name="Magnuson J.K."/>
            <person name="Chen J."/>
            <person name="Drula E."/>
            <person name="Henrissat B."/>
            <person name="Wiebenga A."/>
            <person name="Lubbers R.J."/>
            <person name="Gomes A.C."/>
            <person name="Makela M.R."/>
            <person name="Stajich J."/>
            <person name="Grigoriev I.V."/>
            <person name="Mortensen U.H."/>
            <person name="De Vries R.P."/>
            <person name="Baker S.E."/>
            <person name="Andersen M.R."/>
        </authorList>
    </citation>
    <scope>NUCLEOTIDE SEQUENCE [LARGE SCALE GENOMIC DNA]</scope>
    <source>
        <strain evidence="2 3">CBS 588.65</strain>
    </source>
</reference>
<comment type="caution">
    <text evidence="2">The sequence shown here is derived from an EMBL/GenBank/DDBJ whole genome shotgun (WGS) entry which is preliminary data.</text>
</comment>
<feature type="signal peptide" evidence="1">
    <location>
        <begin position="1"/>
        <end position="25"/>
    </location>
</feature>